<feature type="region of interest" description="Disordered" evidence="1">
    <location>
        <begin position="62"/>
        <end position="91"/>
    </location>
</feature>
<accession>A0ABR4EHL8</accession>
<proteinExistence type="predicted"/>
<dbReference type="Pfam" id="PF24864">
    <property type="entry name" value="DUF7730"/>
    <property type="match status" value="1"/>
</dbReference>
<reference evidence="3 4" key="1">
    <citation type="submission" date="2024-03" db="EMBL/GenBank/DDBJ databases">
        <title>A high-quality draft genome sequence of Diaporthe vaccinii, a causative agent of upright dieback and viscid rot disease in cranberry plants.</title>
        <authorList>
            <person name="Sarrasin M."/>
            <person name="Lang B.F."/>
            <person name="Burger G."/>
        </authorList>
    </citation>
    <scope>NUCLEOTIDE SEQUENCE [LARGE SCALE GENOMIC DNA]</scope>
    <source>
        <strain evidence="3 4">IS7</strain>
    </source>
</reference>
<comment type="caution">
    <text evidence="3">The sequence shown here is derived from an EMBL/GenBank/DDBJ whole genome shotgun (WGS) entry which is preliminary data.</text>
</comment>
<dbReference type="Proteomes" id="UP001600888">
    <property type="component" value="Unassembled WGS sequence"/>
</dbReference>
<protein>
    <recommendedName>
        <fullName evidence="2">DUF7730 domain-containing protein</fullName>
    </recommendedName>
</protein>
<name>A0ABR4EHL8_9PEZI</name>
<evidence type="ECO:0000313" key="4">
    <source>
        <dbReference type="Proteomes" id="UP001600888"/>
    </source>
</evidence>
<dbReference type="EMBL" id="JBAWTH010000053">
    <property type="protein sequence ID" value="KAL2281939.1"/>
    <property type="molecule type" value="Genomic_DNA"/>
</dbReference>
<organism evidence="3 4">
    <name type="scientific">Diaporthe vaccinii</name>
    <dbReference type="NCBI Taxonomy" id="105482"/>
    <lineage>
        <taxon>Eukaryota</taxon>
        <taxon>Fungi</taxon>
        <taxon>Dikarya</taxon>
        <taxon>Ascomycota</taxon>
        <taxon>Pezizomycotina</taxon>
        <taxon>Sordariomycetes</taxon>
        <taxon>Sordariomycetidae</taxon>
        <taxon>Diaporthales</taxon>
        <taxon>Diaporthaceae</taxon>
        <taxon>Diaporthe</taxon>
        <taxon>Diaporthe eres species complex</taxon>
    </lineage>
</organism>
<keyword evidence="4" id="KW-1185">Reference proteome</keyword>
<evidence type="ECO:0000256" key="1">
    <source>
        <dbReference type="SAM" id="MobiDB-lite"/>
    </source>
</evidence>
<gene>
    <name evidence="3" type="ORF">FJTKL_11211</name>
</gene>
<evidence type="ECO:0000313" key="3">
    <source>
        <dbReference type="EMBL" id="KAL2281939.1"/>
    </source>
</evidence>
<evidence type="ECO:0000259" key="2">
    <source>
        <dbReference type="Pfam" id="PF24864"/>
    </source>
</evidence>
<sequence length="311" mass="35271">MAQPTIRQDQSPLFATFPLEIRRAIYQQLWLDCGLTQHIFAVRKLSYLLSFPCILRPEDLNKEPGPQGVLDIPDDAAGARGDPEGIPEPPDSTPWCAHFVCFRSFMQKWNNSFAEMYSALYRWGESLGRTDLRGSAVLTTFLVCKRMYQEASESLFSSMRFSFTTVRAMDLFMSEVPRALVSRIQAVDITSGNMGFIVTDQSPVDSRTPAQEVHDKVRASFPKLRELRLTLHPRRRGASIPKKHELEPLYALTRELDGLRKFDCFLPTKCEDDSEVGYGEAPDSLQDAPFNVRVVPPGWHAGDDCQCFWSP</sequence>
<feature type="domain" description="DUF7730" evidence="2">
    <location>
        <begin position="133"/>
        <end position="278"/>
    </location>
</feature>
<dbReference type="InterPro" id="IPR056632">
    <property type="entry name" value="DUF7730"/>
</dbReference>